<gene>
    <name evidence="3" type="ORF">DRV84_05915</name>
</gene>
<dbReference type="RefSeq" id="WP_115978962.1">
    <property type="nucleotide sequence ID" value="NZ_CAJXNW010000002.1"/>
</dbReference>
<accession>A0A3D9BW13</accession>
<organism evidence="3 4">
    <name type="scientific">Rhodosalinus sediminis</name>
    <dbReference type="NCBI Taxonomy" id="1940533"/>
    <lineage>
        <taxon>Bacteria</taxon>
        <taxon>Pseudomonadati</taxon>
        <taxon>Pseudomonadota</taxon>
        <taxon>Alphaproteobacteria</taxon>
        <taxon>Rhodobacterales</taxon>
        <taxon>Paracoccaceae</taxon>
        <taxon>Rhodosalinus</taxon>
    </lineage>
</organism>
<keyword evidence="2" id="KW-0732">Signal</keyword>
<dbReference type="Proteomes" id="UP000257131">
    <property type="component" value="Unassembled WGS sequence"/>
</dbReference>
<name>A0A3D9BW13_9RHOB</name>
<keyword evidence="1" id="KW-0472">Membrane</keyword>
<dbReference type="EMBL" id="QOHR01000005">
    <property type="protein sequence ID" value="REC57707.1"/>
    <property type="molecule type" value="Genomic_DNA"/>
</dbReference>
<keyword evidence="1" id="KW-1133">Transmembrane helix</keyword>
<dbReference type="AlphaFoldDB" id="A0A3D9BW13"/>
<comment type="caution">
    <text evidence="3">The sequence shown here is derived from an EMBL/GenBank/DDBJ whole genome shotgun (WGS) entry which is preliminary data.</text>
</comment>
<evidence type="ECO:0000256" key="2">
    <source>
        <dbReference type="SAM" id="SignalP"/>
    </source>
</evidence>
<feature type="transmembrane region" description="Helical" evidence="1">
    <location>
        <begin position="47"/>
        <end position="63"/>
    </location>
</feature>
<protein>
    <recommendedName>
        <fullName evidence="5">Ferrochelatase</fullName>
    </recommendedName>
</protein>
<feature type="chain" id="PRO_5017737269" description="Ferrochelatase" evidence="2">
    <location>
        <begin position="24"/>
        <end position="66"/>
    </location>
</feature>
<feature type="signal peptide" evidence="2">
    <location>
        <begin position="1"/>
        <end position="23"/>
    </location>
</feature>
<evidence type="ECO:0000313" key="3">
    <source>
        <dbReference type="EMBL" id="REC57707.1"/>
    </source>
</evidence>
<reference evidence="3 4" key="1">
    <citation type="journal article" date="2017" name="Int. J. Syst. Evol. Microbiol.">
        <title>Rhodosalinus sediminis gen. nov., sp. nov., isolated from marine saltern.</title>
        <authorList>
            <person name="Guo L.Y."/>
            <person name="Ling S.K."/>
            <person name="Li C.M."/>
            <person name="Chen G.J."/>
            <person name="Du Z.J."/>
        </authorList>
    </citation>
    <scope>NUCLEOTIDE SEQUENCE [LARGE SCALE GENOMIC DNA]</scope>
    <source>
        <strain evidence="3 4">WDN1C137</strain>
    </source>
</reference>
<evidence type="ECO:0008006" key="5">
    <source>
        <dbReference type="Google" id="ProtNLM"/>
    </source>
</evidence>
<evidence type="ECO:0000256" key="1">
    <source>
        <dbReference type="SAM" id="Phobius"/>
    </source>
</evidence>
<keyword evidence="4" id="KW-1185">Reference proteome</keyword>
<evidence type="ECO:0000313" key="4">
    <source>
        <dbReference type="Proteomes" id="UP000257131"/>
    </source>
</evidence>
<proteinExistence type="predicted"/>
<sequence>MKTFTTLAATAALTLGAAAPALADTSDPFAKADKPVVSSQAVPTVPVWAIIGGVATVVAVAASDDT</sequence>
<keyword evidence="1" id="KW-0812">Transmembrane</keyword>